<dbReference type="InterPro" id="IPR025665">
    <property type="entry name" value="Beta-barrel_OMP_2"/>
</dbReference>
<sequence>MIWLFAFGSVLTNRFTDKSENIRKLLSSVVVLFLFFPLYAQWSVGGKVGLNGSSVHFPGSGGVELDSKYCMGLNGGFFTQYQFNHYFGLQAELLYMKSGYKLKDWVYEYENIGEAPSDMDVALHYLEIPLLAKFTHKTGLNLQLGPQVGFMLKRRLRYGEEVQSQALLGKKQPFDLSLAFGAGYEAKNGLLFDFRYLLGLTSVYKNVEGFQNRAFYLSLGYKFDL</sequence>
<organism evidence="2 3">
    <name type="scientific">Parabacteroides hominis</name>
    <dbReference type="NCBI Taxonomy" id="2763057"/>
    <lineage>
        <taxon>Bacteria</taxon>
        <taxon>Pseudomonadati</taxon>
        <taxon>Bacteroidota</taxon>
        <taxon>Bacteroidia</taxon>
        <taxon>Bacteroidales</taxon>
        <taxon>Tannerellaceae</taxon>
        <taxon>Parabacteroides</taxon>
    </lineage>
</organism>
<evidence type="ECO:0000313" key="3">
    <source>
        <dbReference type="Proteomes" id="UP000651475"/>
    </source>
</evidence>
<dbReference type="RefSeq" id="WP_186929148.1">
    <property type="nucleotide sequence ID" value="NZ_JACOOJ010000007.1"/>
</dbReference>
<dbReference type="EMBL" id="JACOOJ010000007">
    <property type="protein sequence ID" value="MBC5632381.1"/>
    <property type="molecule type" value="Genomic_DNA"/>
</dbReference>
<protein>
    <submittedName>
        <fullName evidence="2">PorT family protein</fullName>
    </submittedName>
</protein>
<proteinExistence type="predicted"/>
<accession>A0ABR7DLS4</accession>
<gene>
    <name evidence="2" type="ORF">H8S65_06310</name>
</gene>
<name>A0ABR7DLS4_9BACT</name>
<feature type="domain" description="Outer membrane protein beta-barrel" evidence="1">
    <location>
        <begin position="41"/>
        <end position="203"/>
    </location>
</feature>
<evidence type="ECO:0000313" key="2">
    <source>
        <dbReference type="EMBL" id="MBC5632381.1"/>
    </source>
</evidence>
<keyword evidence="3" id="KW-1185">Reference proteome</keyword>
<reference evidence="2 3" key="1">
    <citation type="submission" date="2020-08" db="EMBL/GenBank/DDBJ databases">
        <title>Genome public.</title>
        <authorList>
            <person name="Liu C."/>
            <person name="Sun Q."/>
        </authorList>
    </citation>
    <scope>NUCLEOTIDE SEQUENCE [LARGE SCALE GENOMIC DNA]</scope>
    <source>
        <strain evidence="2 3">NSJ-79</strain>
    </source>
</reference>
<dbReference type="Pfam" id="PF13568">
    <property type="entry name" value="OMP_b-brl_2"/>
    <property type="match status" value="1"/>
</dbReference>
<dbReference type="Proteomes" id="UP000651475">
    <property type="component" value="Unassembled WGS sequence"/>
</dbReference>
<comment type="caution">
    <text evidence="2">The sequence shown here is derived from an EMBL/GenBank/DDBJ whole genome shotgun (WGS) entry which is preliminary data.</text>
</comment>
<evidence type="ECO:0000259" key="1">
    <source>
        <dbReference type="Pfam" id="PF13568"/>
    </source>
</evidence>